<accession>A0ABP7IJV1</accession>
<evidence type="ECO:0000313" key="3">
    <source>
        <dbReference type="Proteomes" id="UP001500888"/>
    </source>
</evidence>
<dbReference type="RefSeq" id="WP_344943657.1">
    <property type="nucleotide sequence ID" value="NZ_BAAAZR010000012.1"/>
</dbReference>
<feature type="chain" id="PRO_5045824941" description="Transcriptional regulator" evidence="1">
    <location>
        <begin position="31"/>
        <end position="62"/>
    </location>
</feature>
<dbReference type="Proteomes" id="UP001500888">
    <property type="component" value="Unassembled WGS sequence"/>
</dbReference>
<keyword evidence="1" id="KW-0732">Signal</keyword>
<proteinExistence type="predicted"/>
<dbReference type="EMBL" id="BAAAZR010000012">
    <property type="protein sequence ID" value="GAA3820140.1"/>
    <property type="molecule type" value="Genomic_DNA"/>
</dbReference>
<evidence type="ECO:0008006" key="4">
    <source>
        <dbReference type="Google" id="ProtNLM"/>
    </source>
</evidence>
<protein>
    <recommendedName>
        <fullName evidence="4">Transcriptional regulator</fullName>
    </recommendedName>
</protein>
<evidence type="ECO:0000256" key="1">
    <source>
        <dbReference type="SAM" id="SignalP"/>
    </source>
</evidence>
<comment type="caution">
    <text evidence="2">The sequence shown here is derived from an EMBL/GenBank/DDBJ whole genome shotgun (WGS) entry which is preliminary data.</text>
</comment>
<sequence length="62" mass="6128">MNTRTLTRCGAALVAGLAAVLSLGTVPAHADGPPSSTDATVVRTPQVVMVLADGDSGGKRPV</sequence>
<evidence type="ECO:0000313" key="2">
    <source>
        <dbReference type="EMBL" id="GAA3820140.1"/>
    </source>
</evidence>
<feature type="signal peptide" evidence="1">
    <location>
        <begin position="1"/>
        <end position="30"/>
    </location>
</feature>
<gene>
    <name evidence="2" type="ORF">GCM10022226_45670</name>
</gene>
<name>A0ABP7IJV1_9ACTN</name>
<organism evidence="2 3">
    <name type="scientific">Sphaerisporangium flaviroseum</name>
    <dbReference type="NCBI Taxonomy" id="509199"/>
    <lineage>
        <taxon>Bacteria</taxon>
        <taxon>Bacillati</taxon>
        <taxon>Actinomycetota</taxon>
        <taxon>Actinomycetes</taxon>
        <taxon>Streptosporangiales</taxon>
        <taxon>Streptosporangiaceae</taxon>
        <taxon>Sphaerisporangium</taxon>
    </lineage>
</organism>
<reference evidence="3" key="1">
    <citation type="journal article" date="2019" name="Int. J. Syst. Evol. Microbiol.">
        <title>The Global Catalogue of Microorganisms (GCM) 10K type strain sequencing project: providing services to taxonomists for standard genome sequencing and annotation.</title>
        <authorList>
            <consortium name="The Broad Institute Genomics Platform"/>
            <consortium name="The Broad Institute Genome Sequencing Center for Infectious Disease"/>
            <person name="Wu L."/>
            <person name="Ma J."/>
        </authorList>
    </citation>
    <scope>NUCLEOTIDE SEQUENCE [LARGE SCALE GENOMIC DNA]</scope>
    <source>
        <strain evidence="3">JCM 16908</strain>
    </source>
</reference>
<keyword evidence="3" id="KW-1185">Reference proteome</keyword>